<dbReference type="InterPro" id="IPR000068">
    <property type="entry name" value="GPCR_3_Ca_sens_rcpt-rel"/>
</dbReference>
<evidence type="ECO:0000256" key="5">
    <source>
        <dbReference type="ARBA" id="ARBA00023170"/>
    </source>
</evidence>
<comment type="subcellular location">
    <subcellularLocation>
        <location evidence="1">Membrane</location>
        <topology evidence="1">Multi-pass membrane protein</topology>
    </subcellularLocation>
</comment>
<gene>
    <name evidence="8" type="ORF">JD844_001769</name>
</gene>
<protein>
    <recommendedName>
        <fullName evidence="7">Receptor ligand binding region domain-containing protein</fullName>
    </recommendedName>
</protein>
<sequence length="323" mass="36710">MNDNTAYHMISNLPCSVIPKNYQHVLALVFAVKEINENPEVLPNVTLGFHIYDSYFIKRMTYWAILQLLSTWDRFLPNYKCNVQKNLLAVIGGLNFETSLSMATVLDIYKIPQITYGSFAPVEGDQTQSTLFYRMIPNEDCQSTGIIDILLHFGWTWAGFLAADNDSAERFMQKLQPLLTQRGICFAFSERTKSVYFENYYDMITMWLQIYQVILRSKANVVVVFGETSVMFALRALLAVDCNMDGEMTDPCTGREKLNSVPSSSFEITMTGHSYSVYNAVYAVANALHALYRSMSKSKLTGLVKGGRLDLQNLQPWQLCCID</sequence>
<name>A0ABQ7TAH7_PHRPL</name>
<dbReference type="InterPro" id="IPR028082">
    <property type="entry name" value="Peripla_BP_I"/>
</dbReference>
<keyword evidence="2" id="KW-0812">Transmembrane</keyword>
<dbReference type="PANTHER" id="PTHR24061">
    <property type="entry name" value="CALCIUM-SENSING RECEPTOR-RELATED"/>
    <property type="match status" value="1"/>
</dbReference>
<keyword evidence="6" id="KW-0325">Glycoprotein</keyword>
<proteinExistence type="predicted"/>
<dbReference type="PANTHER" id="PTHR24061:SF599">
    <property type="entry name" value="G-PROTEIN COUPLED RECEPTORS FAMILY 3 PROFILE DOMAIN-CONTAINING PROTEIN"/>
    <property type="match status" value="1"/>
</dbReference>
<keyword evidence="9" id="KW-1185">Reference proteome</keyword>
<accession>A0ABQ7TAH7</accession>
<evidence type="ECO:0000256" key="1">
    <source>
        <dbReference type="ARBA" id="ARBA00004141"/>
    </source>
</evidence>
<dbReference type="Pfam" id="PF01094">
    <property type="entry name" value="ANF_receptor"/>
    <property type="match status" value="1"/>
</dbReference>
<evidence type="ECO:0000256" key="4">
    <source>
        <dbReference type="ARBA" id="ARBA00023136"/>
    </source>
</evidence>
<keyword evidence="4" id="KW-0472">Membrane</keyword>
<keyword evidence="5" id="KW-0675">Receptor</keyword>
<comment type="caution">
    <text evidence="8">The sequence shown here is derived from an EMBL/GenBank/DDBJ whole genome shotgun (WGS) entry which is preliminary data.</text>
</comment>
<reference evidence="8 9" key="1">
    <citation type="journal article" date="2022" name="Gigascience">
        <title>A chromosome-level genome assembly and annotation of the desert horned lizard, Phrynosoma platyrhinos, provides insight into chromosomal rearrangements among reptiles.</title>
        <authorList>
            <person name="Koochekian N."/>
            <person name="Ascanio A."/>
            <person name="Farleigh K."/>
            <person name="Card D.C."/>
            <person name="Schield D.R."/>
            <person name="Castoe T.A."/>
            <person name="Jezkova T."/>
        </authorList>
    </citation>
    <scope>NUCLEOTIDE SEQUENCE [LARGE SCALE GENOMIC DNA]</scope>
    <source>
        <strain evidence="8">NK-2021</strain>
    </source>
</reference>
<keyword evidence="3" id="KW-1133">Transmembrane helix</keyword>
<organism evidence="8 9">
    <name type="scientific">Phrynosoma platyrhinos</name>
    <name type="common">Desert horned lizard</name>
    <dbReference type="NCBI Taxonomy" id="52577"/>
    <lineage>
        <taxon>Eukaryota</taxon>
        <taxon>Metazoa</taxon>
        <taxon>Chordata</taxon>
        <taxon>Craniata</taxon>
        <taxon>Vertebrata</taxon>
        <taxon>Euteleostomi</taxon>
        <taxon>Lepidosauria</taxon>
        <taxon>Squamata</taxon>
        <taxon>Bifurcata</taxon>
        <taxon>Unidentata</taxon>
        <taxon>Episquamata</taxon>
        <taxon>Toxicofera</taxon>
        <taxon>Iguania</taxon>
        <taxon>Phrynosomatidae</taxon>
        <taxon>Phrynosomatinae</taxon>
        <taxon>Phrynosoma</taxon>
    </lineage>
</organism>
<feature type="domain" description="Receptor ligand binding region" evidence="7">
    <location>
        <begin position="26"/>
        <end position="228"/>
    </location>
</feature>
<evidence type="ECO:0000313" key="9">
    <source>
        <dbReference type="Proteomes" id="UP000826234"/>
    </source>
</evidence>
<dbReference type="InterPro" id="IPR000337">
    <property type="entry name" value="GPCR_3"/>
</dbReference>
<dbReference type="EMBL" id="JAIPUX010000521">
    <property type="protein sequence ID" value="KAH0626673.1"/>
    <property type="molecule type" value="Genomic_DNA"/>
</dbReference>
<evidence type="ECO:0000256" key="3">
    <source>
        <dbReference type="ARBA" id="ARBA00022989"/>
    </source>
</evidence>
<evidence type="ECO:0000256" key="2">
    <source>
        <dbReference type="ARBA" id="ARBA00022692"/>
    </source>
</evidence>
<evidence type="ECO:0000259" key="7">
    <source>
        <dbReference type="Pfam" id="PF01094"/>
    </source>
</evidence>
<dbReference type="PRINTS" id="PR00248">
    <property type="entry name" value="GPCRMGR"/>
</dbReference>
<evidence type="ECO:0000256" key="6">
    <source>
        <dbReference type="ARBA" id="ARBA00023180"/>
    </source>
</evidence>
<evidence type="ECO:0000313" key="8">
    <source>
        <dbReference type="EMBL" id="KAH0626673.1"/>
    </source>
</evidence>
<dbReference type="InterPro" id="IPR001828">
    <property type="entry name" value="ANF_lig-bd_rcpt"/>
</dbReference>
<dbReference type="Gene3D" id="3.40.50.2300">
    <property type="match status" value="3"/>
</dbReference>
<dbReference type="Proteomes" id="UP000826234">
    <property type="component" value="Unassembled WGS sequence"/>
</dbReference>
<dbReference type="SUPFAM" id="SSF53822">
    <property type="entry name" value="Periplasmic binding protein-like I"/>
    <property type="match status" value="1"/>
</dbReference>